<protein>
    <submittedName>
        <fullName evidence="2">Uncharacterized protein</fullName>
    </submittedName>
</protein>
<feature type="region of interest" description="Disordered" evidence="1">
    <location>
        <begin position="529"/>
        <end position="548"/>
    </location>
</feature>
<evidence type="ECO:0000256" key="1">
    <source>
        <dbReference type="SAM" id="MobiDB-lite"/>
    </source>
</evidence>
<dbReference type="EMBL" id="MU006589">
    <property type="protein sequence ID" value="KAF2744357.1"/>
    <property type="molecule type" value="Genomic_DNA"/>
</dbReference>
<reference evidence="2" key="1">
    <citation type="journal article" date="2020" name="Stud. Mycol.">
        <title>101 Dothideomycetes genomes: a test case for predicting lifestyles and emergence of pathogens.</title>
        <authorList>
            <person name="Haridas S."/>
            <person name="Albert R."/>
            <person name="Binder M."/>
            <person name="Bloem J."/>
            <person name="Labutti K."/>
            <person name="Salamov A."/>
            <person name="Andreopoulos B."/>
            <person name="Baker S."/>
            <person name="Barry K."/>
            <person name="Bills G."/>
            <person name="Bluhm B."/>
            <person name="Cannon C."/>
            <person name="Castanera R."/>
            <person name="Culley D."/>
            <person name="Daum C."/>
            <person name="Ezra D."/>
            <person name="Gonzalez J."/>
            <person name="Henrissat B."/>
            <person name="Kuo A."/>
            <person name="Liang C."/>
            <person name="Lipzen A."/>
            <person name="Lutzoni F."/>
            <person name="Magnuson J."/>
            <person name="Mondo S."/>
            <person name="Nolan M."/>
            <person name="Ohm R."/>
            <person name="Pangilinan J."/>
            <person name="Park H.-J."/>
            <person name="Ramirez L."/>
            <person name="Alfaro M."/>
            <person name="Sun H."/>
            <person name="Tritt A."/>
            <person name="Yoshinaga Y."/>
            <person name="Zwiers L.-H."/>
            <person name="Turgeon B."/>
            <person name="Goodwin S."/>
            <person name="Spatafora J."/>
            <person name="Crous P."/>
            <person name="Grigoriev I."/>
        </authorList>
    </citation>
    <scope>NUCLEOTIDE SEQUENCE</scope>
    <source>
        <strain evidence="2">CBS 119925</strain>
    </source>
</reference>
<dbReference type="Proteomes" id="UP000799440">
    <property type="component" value="Unassembled WGS sequence"/>
</dbReference>
<dbReference type="OrthoDB" id="3688094at2759"/>
<dbReference type="AlphaFoldDB" id="A0A6A6V582"/>
<sequence>MSVALQYLKKRLYWQECILCHFPGHRGENVVLVPSSKSTRQAVFGVLEEPLEVDSLWPKEPEVFLCHLSCVKVIRKMIEVFPGLKPLQTDQNVFEALSKIYTPTTIPRSFQRVPAMDIMRESLCRETLSRILLYINQVGPRNTCSCTFGLPPSRWAYGRSGDVTSGKDSCGCITSLIRLLNRLPDELLSNHIAPFLESGDLPRLIIICGSTFNLLSPPRPELCICSSHQPPELPRHGPIFGARFKLGSREYFEALNDHEKPNSLSTGIRPKEGSFKYVVVERDYIAVTGIKFIPRGDPLVLSSYNSSTRHSAAELWTCILDLDNVEGLHVEWTGRLLKRIIATIQDMSGISVSPIFWNPRPTLEIYHWRPVFHTMPPQHLSNGYNCSGRHAQDEASTSRSPEFYLDYASLKDVRAISVAMCGPEIWAITHHNEDKRDSHLYGKVRSDAVWVYCPIPAGGVLQVWWLRSYTQVALVLRTQDGPVWLSSYVPFLDFTSRDLVSSSPPTALCYRSYRGSPIHQVECLRDPSKLQYGRPNPPAPELPSYRTTVPDTGDPEDWIYSDAPLEGVVEAETCSDKSGWCIGILFRYNDGKELVVGEYRLDRRISTPFTPRSILYKNRGRLLQARVELLDNAEEDAGDERWEMTGRLVWWHQNVMSNVEIVGGVPLRRGWIC</sequence>
<accession>A0A6A6V582</accession>
<organism evidence="2 3">
    <name type="scientific">Sporormia fimetaria CBS 119925</name>
    <dbReference type="NCBI Taxonomy" id="1340428"/>
    <lineage>
        <taxon>Eukaryota</taxon>
        <taxon>Fungi</taxon>
        <taxon>Dikarya</taxon>
        <taxon>Ascomycota</taxon>
        <taxon>Pezizomycotina</taxon>
        <taxon>Dothideomycetes</taxon>
        <taxon>Pleosporomycetidae</taxon>
        <taxon>Pleosporales</taxon>
        <taxon>Sporormiaceae</taxon>
        <taxon>Sporormia</taxon>
    </lineage>
</organism>
<evidence type="ECO:0000313" key="2">
    <source>
        <dbReference type="EMBL" id="KAF2744357.1"/>
    </source>
</evidence>
<proteinExistence type="predicted"/>
<keyword evidence="3" id="KW-1185">Reference proteome</keyword>
<evidence type="ECO:0000313" key="3">
    <source>
        <dbReference type="Proteomes" id="UP000799440"/>
    </source>
</evidence>
<gene>
    <name evidence="2" type="ORF">M011DRAFT_488965</name>
</gene>
<name>A0A6A6V582_9PLEO</name>